<keyword evidence="3" id="KW-1185">Reference proteome</keyword>
<sequence>MNHKHGITRRARADELSAQAVDISEPTSGLTARNLANSPSLSVDPQQRLEMLTLEHPSEPHATAYGMQTVPNREQSPLRLAGPSCMAAQGLSPSRLAGTSATQGSYSPRGIGLDSGSCQDLGDVMSDPEHVSPEAGDTEEDEDFIIPTSEVSTLRQEYTEFINLKENTEIVESEAIEATERVNTVFTRIRASMNRISPRMKELLLVPSQKATGKMCKLRNNLAHDKAAAKAATEHIIDQTAMMISAPFGSRSRYPQKNPQLLAV</sequence>
<accession>A0A0C9UIT4</accession>
<evidence type="ECO:0000313" key="2">
    <source>
        <dbReference type="EMBL" id="KIJ25170.1"/>
    </source>
</evidence>
<organism evidence="2 3">
    <name type="scientific">Sphaerobolus stellatus (strain SS14)</name>
    <dbReference type="NCBI Taxonomy" id="990650"/>
    <lineage>
        <taxon>Eukaryota</taxon>
        <taxon>Fungi</taxon>
        <taxon>Dikarya</taxon>
        <taxon>Basidiomycota</taxon>
        <taxon>Agaricomycotina</taxon>
        <taxon>Agaricomycetes</taxon>
        <taxon>Phallomycetidae</taxon>
        <taxon>Geastrales</taxon>
        <taxon>Sphaerobolaceae</taxon>
        <taxon>Sphaerobolus</taxon>
    </lineage>
</organism>
<dbReference type="Proteomes" id="UP000054279">
    <property type="component" value="Unassembled WGS sequence"/>
</dbReference>
<gene>
    <name evidence="2" type="ORF">M422DRAFT_273878</name>
</gene>
<feature type="compositionally biased region" description="Basic residues" evidence="1">
    <location>
        <begin position="1"/>
        <end position="10"/>
    </location>
</feature>
<reference evidence="2 3" key="1">
    <citation type="submission" date="2014-06" db="EMBL/GenBank/DDBJ databases">
        <title>Evolutionary Origins and Diversification of the Mycorrhizal Mutualists.</title>
        <authorList>
            <consortium name="DOE Joint Genome Institute"/>
            <consortium name="Mycorrhizal Genomics Consortium"/>
            <person name="Kohler A."/>
            <person name="Kuo A."/>
            <person name="Nagy L.G."/>
            <person name="Floudas D."/>
            <person name="Copeland A."/>
            <person name="Barry K.W."/>
            <person name="Cichocki N."/>
            <person name="Veneault-Fourrey C."/>
            <person name="LaButti K."/>
            <person name="Lindquist E.A."/>
            <person name="Lipzen A."/>
            <person name="Lundell T."/>
            <person name="Morin E."/>
            <person name="Murat C."/>
            <person name="Riley R."/>
            <person name="Ohm R."/>
            <person name="Sun H."/>
            <person name="Tunlid A."/>
            <person name="Henrissat B."/>
            <person name="Grigoriev I.V."/>
            <person name="Hibbett D.S."/>
            <person name="Martin F."/>
        </authorList>
    </citation>
    <scope>NUCLEOTIDE SEQUENCE [LARGE SCALE GENOMIC DNA]</scope>
    <source>
        <strain evidence="2 3">SS14</strain>
    </source>
</reference>
<feature type="compositionally biased region" description="Polar residues" evidence="1">
    <location>
        <begin position="25"/>
        <end position="44"/>
    </location>
</feature>
<evidence type="ECO:0000313" key="3">
    <source>
        <dbReference type="Proteomes" id="UP000054279"/>
    </source>
</evidence>
<evidence type="ECO:0000256" key="1">
    <source>
        <dbReference type="SAM" id="MobiDB-lite"/>
    </source>
</evidence>
<feature type="region of interest" description="Disordered" evidence="1">
    <location>
        <begin position="1"/>
        <end position="44"/>
    </location>
</feature>
<dbReference type="HOGENOM" id="CLU_012886_3_1_1"/>
<dbReference type="EMBL" id="KN837429">
    <property type="protein sequence ID" value="KIJ25170.1"/>
    <property type="molecule type" value="Genomic_DNA"/>
</dbReference>
<dbReference type="AlphaFoldDB" id="A0A0C9UIT4"/>
<name>A0A0C9UIT4_SPHS4</name>
<proteinExistence type="predicted"/>
<protein>
    <submittedName>
        <fullName evidence="2">Uncharacterized protein</fullName>
    </submittedName>
</protein>